<dbReference type="Proteomes" id="UP000239471">
    <property type="component" value="Unassembled WGS sequence"/>
</dbReference>
<gene>
    <name evidence="2" type="primary">yxlD</name>
    <name evidence="2" type="ORF">CLVI_07090</name>
</gene>
<keyword evidence="3" id="KW-1185">Reference proteome</keyword>
<evidence type="ECO:0000313" key="2">
    <source>
        <dbReference type="EMBL" id="PRR83762.1"/>
    </source>
</evidence>
<name>A0A2T0BIY7_9CLOT</name>
<keyword evidence="1" id="KW-0472">Membrane</keyword>
<proteinExistence type="predicted"/>
<comment type="caution">
    <text evidence="2">The sequence shown here is derived from an EMBL/GenBank/DDBJ whole genome shotgun (WGS) entry which is preliminary data.</text>
</comment>
<sequence length="67" mass="7633">MTSIEIITLIGALILVTIQGTIIFRDAIKNNIPNPWIWGGIGLMNIPSSAIIYLIYRKLYFKKKNKK</sequence>
<keyword evidence="1" id="KW-1133">Transmembrane helix</keyword>
<organism evidence="2 3">
    <name type="scientific">Clostridium vincentii</name>
    <dbReference type="NCBI Taxonomy" id="52704"/>
    <lineage>
        <taxon>Bacteria</taxon>
        <taxon>Bacillati</taxon>
        <taxon>Bacillota</taxon>
        <taxon>Clostridia</taxon>
        <taxon>Eubacteriales</taxon>
        <taxon>Clostridiaceae</taxon>
        <taxon>Clostridium</taxon>
    </lineage>
</organism>
<dbReference type="AlphaFoldDB" id="A0A2T0BIY7"/>
<accession>A0A2T0BIY7</accession>
<feature type="transmembrane region" description="Helical" evidence="1">
    <location>
        <begin position="7"/>
        <end position="24"/>
    </location>
</feature>
<dbReference type="RefSeq" id="WP_207655317.1">
    <property type="nucleotide sequence ID" value="NZ_PVXQ01000005.1"/>
</dbReference>
<dbReference type="EMBL" id="PVXQ01000005">
    <property type="protein sequence ID" value="PRR83762.1"/>
    <property type="molecule type" value="Genomic_DNA"/>
</dbReference>
<evidence type="ECO:0000256" key="1">
    <source>
        <dbReference type="SAM" id="Phobius"/>
    </source>
</evidence>
<reference evidence="2 3" key="1">
    <citation type="submission" date="2018-03" db="EMBL/GenBank/DDBJ databases">
        <title>Genome sequence of Clostridium vincentii DSM 10228.</title>
        <authorList>
            <person name="Poehlein A."/>
            <person name="Daniel R."/>
        </authorList>
    </citation>
    <scope>NUCLEOTIDE SEQUENCE [LARGE SCALE GENOMIC DNA]</scope>
    <source>
        <strain evidence="2 3">DSM 10228</strain>
    </source>
</reference>
<protein>
    <submittedName>
        <fullName evidence="2">Negative regulatory protein YxlD</fullName>
    </submittedName>
</protein>
<feature type="transmembrane region" description="Helical" evidence="1">
    <location>
        <begin position="36"/>
        <end position="56"/>
    </location>
</feature>
<evidence type="ECO:0000313" key="3">
    <source>
        <dbReference type="Proteomes" id="UP000239471"/>
    </source>
</evidence>
<keyword evidence="1" id="KW-0812">Transmembrane</keyword>